<keyword evidence="8" id="KW-1185">Reference proteome</keyword>
<protein>
    <recommendedName>
        <fullName evidence="9">Mpv17-like protein 2</fullName>
    </recommendedName>
</protein>
<evidence type="ECO:0000313" key="8">
    <source>
        <dbReference type="Proteomes" id="UP000678393"/>
    </source>
</evidence>
<dbReference type="GO" id="GO:0016020">
    <property type="term" value="C:membrane"/>
    <property type="evidence" value="ECO:0007669"/>
    <property type="project" value="UniProtKB-SubCell"/>
</dbReference>
<comment type="subcellular location">
    <subcellularLocation>
        <location evidence="1">Membrane</location>
        <topology evidence="1">Multi-pass membrane protein</topology>
    </subcellularLocation>
</comment>
<feature type="transmembrane region" description="Helical" evidence="6">
    <location>
        <begin position="109"/>
        <end position="130"/>
    </location>
</feature>
<name>A0A8S3YUB8_9EUPU</name>
<evidence type="ECO:0000256" key="1">
    <source>
        <dbReference type="ARBA" id="ARBA00004141"/>
    </source>
</evidence>
<dbReference type="InterPro" id="IPR007248">
    <property type="entry name" value="Mpv17_PMP22"/>
</dbReference>
<dbReference type="GO" id="GO:0061668">
    <property type="term" value="P:mitochondrial ribosome assembly"/>
    <property type="evidence" value="ECO:0007669"/>
    <property type="project" value="TreeGrafter"/>
</dbReference>
<dbReference type="OrthoDB" id="5345392at2759"/>
<evidence type="ECO:0000256" key="6">
    <source>
        <dbReference type="RuleBase" id="RU363053"/>
    </source>
</evidence>
<accession>A0A8S3YUB8</accession>
<evidence type="ECO:0000256" key="2">
    <source>
        <dbReference type="ARBA" id="ARBA00006824"/>
    </source>
</evidence>
<dbReference type="PANTHER" id="PTHR11266:SF8">
    <property type="entry name" value="MPV17-LIKE PROTEIN 2"/>
    <property type="match status" value="1"/>
</dbReference>
<dbReference type="Proteomes" id="UP000678393">
    <property type="component" value="Unassembled WGS sequence"/>
</dbReference>
<evidence type="ECO:0000256" key="3">
    <source>
        <dbReference type="ARBA" id="ARBA00022692"/>
    </source>
</evidence>
<comment type="similarity">
    <text evidence="2 6">Belongs to the peroxisomal membrane protein PXMP2/4 family.</text>
</comment>
<evidence type="ECO:0000256" key="5">
    <source>
        <dbReference type="ARBA" id="ARBA00023136"/>
    </source>
</evidence>
<keyword evidence="4 6" id="KW-1133">Transmembrane helix</keyword>
<keyword evidence="5 6" id="KW-0472">Membrane</keyword>
<dbReference type="GO" id="GO:0005739">
    <property type="term" value="C:mitochondrion"/>
    <property type="evidence" value="ECO:0007669"/>
    <property type="project" value="TreeGrafter"/>
</dbReference>
<organism evidence="7 8">
    <name type="scientific">Candidula unifasciata</name>
    <dbReference type="NCBI Taxonomy" id="100452"/>
    <lineage>
        <taxon>Eukaryota</taxon>
        <taxon>Metazoa</taxon>
        <taxon>Spiralia</taxon>
        <taxon>Lophotrochozoa</taxon>
        <taxon>Mollusca</taxon>
        <taxon>Gastropoda</taxon>
        <taxon>Heterobranchia</taxon>
        <taxon>Euthyneura</taxon>
        <taxon>Panpulmonata</taxon>
        <taxon>Eupulmonata</taxon>
        <taxon>Stylommatophora</taxon>
        <taxon>Helicina</taxon>
        <taxon>Helicoidea</taxon>
        <taxon>Geomitridae</taxon>
        <taxon>Candidula</taxon>
    </lineage>
</organism>
<dbReference type="EMBL" id="CAJHNH020000957">
    <property type="protein sequence ID" value="CAG5120737.1"/>
    <property type="molecule type" value="Genomic_DNA"/>
</dbReference>
<sequence length="208" mass="24015">MVRWKKMTRVVYQLYSSVQTGGKLIFSKQYLLYTNIGLSVGISAVGDVLEQSYQHSKNGSFSRASWDCTRTGKMAATGLVVAPFIHYWYQQLDVIFPGRCWKVLFKKVSLDFIICSPVCVLLFLMTTGLLDRQGWSSFKEELQKTGTTMCLTDLLVWTPLQIFNFYFLPTRYRILFDNIVSLAMDTFYSHLRFGENSSYQLHVKEVAE</sequence>
<proteinExistence type="inferred from homology"/>
<dbReference type="Pfam" id="PF04117">
    <property type="entry name" value="Mpv17_PMP22"/>
    <property type="match status" value="1"/>
</dbReference>
<keyword evidence="3 6" id="KW-0812">Transmembrane</keyword>
<evidence type="ECO:0008006" key="9">
    <source>
        <dbReference type="Google" id="ProtNLM"/>
    </source>
</evidence>
<gene>
    <name evidence="7" type="ORF">CUNI_LOCUS6295</name>
</gene>
<dbReference type="AlphaFoldDB" id="A0A8S3YUB8"/>
<dbReference type="PANTHER" id="PTHR11266">
    <property type="entry name" value="PEROXISOMAL MEMBRANE PROTEIN 2, PXMP2 MPV17"/>
    <property type="match status" value="1"/>
</dbReference>
<comment type="caution">
    <text evidence="6">Lacks conserved residue(s) required for the propagation of feature annotation.</text>
</comment>
<reference evidence="7" key="1">
    <citation type="submission" date="2021-04" db="EMBL/GenBank/DDBJ databases">
        <authorList>
            <consortium name="Molecular Ecology Group"/>
        </authorList>
    </citation>
    <scope>NUCLEOTIDE SEQUENCE</scope>
</reference>
<evidence type="ECO:0000256" key="4">
    <source>
        <dbReference type="ARBA" id="ARBA00022989"/>
    </source>
</evidence>
<evidence type="ECO:0000313" key="7">
    <source>
        <dbReference type="EMBL" id="CAG5120737.1"/>
    </source>
</evidence>
<comment type="caution">
    <text evidence="7">The sequence shown here is derived from an EMBL/GenBank/DDBJ whole genome shotgun (WGS) entry which is preliminary data.</text>
</comment>